<protein>
    <recommendedName>
        <fullName evidence="4">DUF3352 domain-containing protein</fullName>
    </recommendedName>
</protein>
<evidence type="ECO:0000313" key="2">
    <source>
        <dbReference type="EMBL" id="MBU3849422.1"/>
    </source>
</evidence>
<dbReference type="Proteomes" id="UP000823914">
    <property type="component" value="Unassembled WGS sequence"/>
</dbReference>
<comment type="caution">
    <text evidence="2">The sequence shown here is derived from an EMBL/GenBank/DDBJ whole genome shotgun (WGS) entry which is preliminary data.</text>
</comment>
<sequence length="907" mass="100441">MSEEKTEQEKNTKETSTPKKKKTGFIVLISFCCVLGVLLLLCLGWILYASFNKATPVSLLPHNFSLYVHTEDAWHSLEPLLDLQATDIFLSQESYISFRETIMQFRQSPLRTNAFVSDLLSRPVHIGFYNSEQESQDFIAVLEMGIYSSLTRLASLWLPLIKLDNAQDLSIDKIKNTNGTYFEIRTGTESYYLKPYKNTVVVSSNLQLFTLACAGNQDILYPKEILDLVNQKIQDPIKILVDAQQFARMAATDNDILKPLPEFINAEAKSLISLGISDSEVHITATIPLNLNDSVPYGLQPIADILKINSTLPALLSKLGETTQYYTLINTDSISLLKNAGFSFLPEEMGAENLWANGNTLSQAFLGLSLDELIFSWSAGEVAAIGMEGFNTPAFAIKIEDENKRQQVFDRALSSFIVKDDTSLILNGVRLPRIYFPSFVEGILSMMNISLPHPYYFVHDGFIYFSESPETLAAIFNASQGGKTISSNQNWETVSQNHGLNSTVSLFYDLERSRPFFLRSNSVFSDILELYSIGRLDMQLEDSNLKMNLTVMTRKAGQLRNIPGFPKELKGKNGQLVAQKGNNPQYIFWVEDEKIIKSMNVSSMEITEKKMNSKVSLCPALQGTGEGTLWAVTEEGAVYLLKNTLKEVSHFPILLKSHPATAPVAYGEGIAVITVDDTMHIISQTGDTTPISLSIQGSVQAAPEVFQDILAIYDKGFSGNILLLKGTEQMQQVPVLGLAYGSPSIMNKGENYMAFLTQAGILKIWKLTEISVEEIVTTKLNGVFFTNVVNNGNYFFALSEQGMLYRIALDGSVLTVQLPDITAKEGVITVASPATMYSTAKTTVQSSNIYVGVDGNVIYGFNEHLELLPGFPVTGKGKPIFIDANGDNAADCFTITMDNKLTAYNLR</sequence>
<proteinExistence type="predicted"/>
<keyword evidence="1" id="KW-1133">Transmembrane helix</keyword>
<reference evidence="2" key="2">
    <citation type="submission" date="2021-04" db="EMBL/GenBank/DDBJ databases">
        <authorList>
            <person name="Gilroy R."/>
        </authorList>
    </citation>
    <scope>NUCLEOTIDE SEQUENCE</scope>
    <source>
        <strain evidence="2">Gambia15-2214</strain>
    </source>
</reference>
<evidence type="ECO:0008006" key="4">
    <source>
        <dbReference type="Google" id="ProtNLM"/>
    </source>
</evidence>
<gene>
    <name evidence="2" type="ORF">IAA16_02530</name>
</gene>
<evidence type="ECO:0000256" key="1">
    <source>
        <dbReference type="SAM" id="Phobius"/>
    </source>
</evidence>
<accession>A0A9E2NYB1</accession>
<reference evidence="2" key="1">
    <citation type="journal article" date="2021" name="PeerJ">
        <title>Extensive microbial diversity within the chicken gut microbiome revealed by metagenomics and culture.</title>
        <authorList>
            <person name="Gilroy R."/>
            <person name="Ravi A."/>
            <person name="Getino M."/>
            <person name="Pursley I."/>
            <person name="Horton D.L."/>
            <person name="Alikhan N.F."/>
            <person name="Baker D."/>
            <person name="Gharbi K."/>
            <person name="Hall N."/>
            <person name="Watson M."/>
            <person name="Adriaenssens E.M."/>
            <person name="Foster-Nyarko E."/>
            <person name="Jarju S."/>
            <person name="Secka A."/>
            <person name="Antonio M."/>
            <person name="Oren A."/>
            <person name="Chaudhuri R.R."/>
            <person name="La Ragione R."/>
            <person name="Hildebrand F."/>
            <person name="Pallen M.J."/>
        </authorList>
    </citation>
    <scope>NUCLEOTIDE SEQUENCE</scope>
    <source>
        <strain evidence="2">Gambia15-2214</strain>
    </source>
</reference>
<organism evidence="2 3">
    <name type="scientific">Candidatus Treponema excrementipullorum</name>
    <dbReference type="NCBI Taxonomy" id="2838768"/>
    <lineage>
        <taxon>Bacteria</taxon>
        <taxon>Pseudomonadati</taxon>
        <taxon>Spirochaetota</taxon>
        <taxon>Spirochaetia</taxon>
        <taxon>Spirochaetales</taxon>
        <taxon>Treponemataceae</taxon>
        <taxon>Treponema</taxon>
    </lineage>
</organism>
<dbReference type="AlphaFoldDB" id="A0A9E2NYB1"/>
<evidence type="ECO:0000313" key="3">
    <source>
        <dbReference type="Proteomes" id="UP000823914"/>
    </source>
</evidence>
<feature type="transmembrane region" description="Helical" evidence="1">
    <location>
        <begin position="25"/>
        <end position="48"/>
    </location>
</feature>
<dbReference type="EMBL" id="JAHLFV010000059">
    <property type="protein sequence ID" value="MBU3849422.1"/>
    <property type="molecule type" value="Genomic_DNA"/>
</dbReference>
<keyword evidence="1" id="KW-0812">Transmembrane</keyword>
<keyword evidence="1" id="KW-0472">Membrane</keyword>
<name>A0A9E2NYB1_9SPIR</name>